<dbReference type="EMBL" id="OIVN01003283">
    <property type="protein sequence ID" value="SPD10050.1"/>
    <property type="molecule type" value="Genomic_DNA"/>
</dbReference>
<feature type="region of interest" description="Disordered" evidence="1">
    <location>
        <begin position="208"/>
        <end position="247"/>
    </location>
</feature>
<dbReference type="PANTHER" id="PTHR35046:SF9">
    <property type="entry name" value="RNA-DIRECTED DNA POLYMERASE"/>
    <property type="match status" value="1"/>
</dbReference>
<accession>A0A2N9HEE6</accession>
<sequence>MSNNQEEDTTEEFRQPAVLNLQMQALLGEMRRMLRVELEPIHERLDRVEAGTPRGQQQDIPNRQQGGRVPWRNVEEEAESEEFDEPYLNRGRFERGNGNREARMGRPRRNNDLGNIKIKIPSFQGKNDPEVYLEWETKMEMVFDCHNYSEIKKVKLAAIEFTDYAIVWWDQLLINRRRNRESPVDTWEEMKMLMRKRSVPSVITPFLPSGFSRMSTRKTRQPEPSRPDPTKDRHVKQPQNEVRDTFPKVRRALTKFDQGLTKV</sequence>
<reference evidence="2" key="1">
    <citation type="submission" date="2018-02" db="EMBL/GenBank/DDBJ databases">
        <authorList>
            <person name="Cohen D.B."/>
            <person name="Kent A.D."/>
        </authorList>
    </citation>
    <scope>NUCLEOTIDE SEQUENCE</scope>
</reference>
<evidence type="ECO:0000313" key="2">
    <source>
        <dbReference type="EMBL" id="SPD10050.1"/>
    </source>
</evidence>
<proteinExistence type="predicted"/>
<feature type="compositionally biased region" description="Polar residues" evidence="1">
    <location>
        <begin position="54"/>
        <end position="65"/>
    </location>
</feature>
<gene>
    <name evidence="2" type="ORF">FSB_LOCUS37932</name>
</gene>
<organism evidence="2">
    <name type="scientific">Fagus sylvatica</name>
    <name type="common">Beechnut</name>
    <dbReference type="NCBI Taxonomy" id="28930"/>
    <lineage>
        <taxon>Eukaryota</taxon>
        <taxon>Viridiplantae</taxon>
        <taxon>Streptophyta</taxon>
        <taxon>Embryophyta</taxon>
        <taxon>Tracheophyta</taxon>
        <taxon>Spermatophyta</taxon>
        <taxon>Magnoliopsida</taxon>
        <taxon>eudicotyledons</taxon>
        <taxon>Gunneridae</taxon>
        <taxon>Pentapetalae</taxon>
        <taxon>rosids</taxon>
        <taxon>fabids</taxon>
        <taxon>Fagales</taxon>
        <taxon>Fagaceae</taxon>
        <taxon>Fagus</taxon>
    </lineage>
</organism>
<feature type="compositionally biased region" description="Basic and acidic residues" evidence="1">
    <location>
        <begin position="91"/>
        <end position="104"/>
    </location>
</feature>
<evidence type="ECO:0000256" key="1">
    <source>
        <dbReference type="SAM" id="MobiDB-lite"/>
    </source>
</evidence>
<feature type="compositionally biased region" description="Acidic residues" evidence="1">
    <location>
        <begin position="76"/>
        <end position="85"/>
    </location>
</feature>
<evidence type="ECO:0008006" key="3">
    <source>
        <dbReference type="Google" id="ProtNLM"/>
    </source>
</evidence>
<feature type="compositionally biased region" description="Basic and acidic residues" evidence="1">
    <location>
        <begin position="220"/>
        <end position="232"/>
    </location>
</feature>
<dbReference type="PANTHER" id="PTHR35046">
    <property type="entry name" value="ZINC KNUCKLE (CCHC-TYPE) FAMILY PROTEIN"/>
    <property type="match status" value="1"/>
</dbReference>
<name>A0A2N9HEE6_FAGSY</name>
<dbReference type="AlphaFoldDB" id="A0A2N9HEE6"/>
<protein>
    <recommendedName>
        <fullName evidence="3">Retrotransposon gag domain-containing protein</fullName>
    </recommendedName>
</protein>
<feature type="region of interest" description="Disordered" evidence="1">
    <location>
        <begin position="47"/>
        <end position="110"/>
    </location>
</feature>